<gene>
    <name evidence="4" type="ORF">PR001_g8222</name>
    <name evidence="3" type="ORF">PR002_g8998</name>
    <name evidence="5" type="ORF">PR003_g5214</name>
</gene>
<dbReference type="OrthoDB" id="75249at2759"/>
<dbReference type="PROSITE" id="PS51253">
    <property type="entry name" value="HTH_CENPB"/>
    <property type="match status" value="1"/>
</dbReference>
<dbReference type="Proteomes" id="UP000435112">
    <property type="component" value="Unassembled WGS sequence"/>
</dbReference>
<dbReference type="GO" id="GO:0003677">
    <property type="term" value="F:DNA binding"/>
    <property type="evidence" value="ECO:0007669"/>
    <property type="project" value="UniProtKB-KW"/>
</dbReference>
<dbReference type="PANTHER" id="PTHR19303:SF73">
    <property type="entry name" value="PROTEIN PDC2"/>
    <property type="match status" value="1"/>
</dbReference>
<dbReference type="PANTHER" id="PTHR19303">
    <property type="entry name" value="TRANSPOSON"/>
    <property type="match status" value="1"/>
</dbReference>
<dbReference type="SMART" id="SM00674">
    <property type="entry name" value="CENPB"/>
    <property type="match status" value="1"/>
</dbReference>
<protein>
    <recommendedName>
        <fullName evidence="2">HTH CENPB-type domain-containing protein</fullName>
    </recommendedName>
</protein>
<evidence type="ECO:0000313" key="7">
    <source>
        <dbReference type="Proteomes" id="UP000434957"/>
    </source>
</evidence>
<dbReference type="Gene3D" id="1.10.10.60">
    <property type="entry name" value="Homeodomain-like"/>
    <property type="match status" value="1"/>
</dbReference>
<accession>A0A6A4FT09</accession>
<dbReference type="EMBL" id="QXFT01000212">
    <property type="protein sequence ID" value="KAE9350770.1"/>
    <property type="molecule type" value="Genomic_DNA"/>
</dbReference>
<proteinExistence type="predicted"/>
<evidence type="ECO:0000256" key="1">
    <source>
        <dbReference type="ARBA" id="ARBA00023125"/>
    </source>
</evidence>
<dbReference type="Pfam" id="PF03221">
    <property type="entry name" value="HTH_Tnp_Tc5"/>
    <property type="match status" value="1"/>
</dbReference>
<keyword evidence="7" id="KW-1185">Reference proteome</keyword>
<dbReference type="InterPro" id="IPR009057">
    <property type="entry name" value="Homeodomain-like_sf"/>
</dbReference>
<comment type="caution">
    <text evidence="5">The sequence shown here is derived from an EMBL/GenBank/DDBJ whole genome shotgun (WGS) entry which is preliminary data.</text>
</comment>
<feature type="domain" description="HTH CENPB-type" evidence="2">
    <location>
        <begin position="22"/>
        <end position="94"/>
    </location>
</feature>
<dbReference type="GO" id="GO:0005634">
    <property type="term" value="C:nucleus"/>
    <property type="evidence" value="ECO:0007669"/>
    <property type="project" value="TreeGrafter"/>
</dbReference>
<dbReference type="InterPro" id="IPR006600">
    <property type="entry name" value="HTH_CenpB_DNA-bd_dom"/>
</dbReference>
<dbReference type="SUPFAM" id="SSF46689">
    <property type="entry name" value="Homeodomain-like"/>
    <property type="match status" value="1"/>
</dbReference>
<dbReference type="Proteomes" id="UP000434957">
    <property type="component" value="Unassembled WGS sequence"/>
</dbReference>
<evidence type="ECO:0000313" key="8">
    <source>
        <dbReference type="Proteomes" id="UP000435112"/>
    </source>
</evidence>
<dbReference type="EMBL" id="QXFU01000467">
    <property type="protein sequence ID" value="KAE9032826.1"/>
    <property type="molecule type" value="Genomic_DNA"/>
</dbReference>
<reference evidence="5 7" key="1">
    <citation type="submission" date="2018-08" db="EMBL/GenBank/DDBJ databases">
        <title>Genomic investigation of the strawberry pathogen Phytophthora fragariae indicates pathogenicity is determined by transcriptional variation in three key races.</title>
        <authorList>
            <person name="Adams T.M."/>
            <person name="Armitage A.D."/>
            <person name="Sobczyk M.K."/>
            <person name="Bates H.J."/>
            <person name="Dunwell J.M."/>
            <person name="Nellist C.F."/>
            <person name="Harrison R.J."/>
        </authorList>
    </citation>
    <scope>NUCLEOTIDE SEQUENCE [LARGE SCALE GENOMIC DNA]</scope>
    <source>
        <strain evidence="4 6">SCRP249</strain>
        <strain evidence="3 8">SCRP324</strain>
        <strain evidence="5 7">SCRP333</strain>
    </source>
</reference>
<sequence length="181" mass="20689">MTCTTKQTKGKWLTIAQKWQVIEEHGRSQPSPSLTERLASYVEACLSQHTCLSRRLITFKARQILASITNPPPLKLSDGWLTRFMKCHDLRFRETHGEAGSVDLAAVEEGRLAMQDITRHYALPDIWNMDESGLFYRAAKSRGICKPNTKGIKKDKTRITIRKLQCQPSVIPYILNTYNIL</sequence>
<evidence type="ECO:0000313" key="5">
    <source>
        <dbReference type="EMBL" id="KAE9350770.1"/>
    </source>
</evidence>
<dbReference type="Proteomes" id="UP000429607">
    <property type="component" value="Unassembled WGS sequence"/>
</dbReference>
<keyword evidence="1" id="KW-0238">DNA-binding</keyword>
<organism evidence="5 7">
    <name type="scientific">Phytophthora rubi</name>
    <dbReference type="NCBI Taxonomy" id="129364"/>
    <lineage>
        <taxon>Eukaryota</taxon>
        <taxon>Sar</taxon>
        <taxon>Stramenopiles</taxon>
        <taxon>Oomycota</taxon>
        <taxon>Peronosporomycetes</taxon>
        <taxon>Peronosporales</taxon>
        <taxon>Peronosporaceae</taxon>
        <taxon>Phytophthora</taxon>
    </lineage>
</organism>
<dbReference type="EMBL" id="QXFV01000429">
    <property type="protein sequence ID" value="KAE9037823.1"/>
    <property type="molecule type" value="Genomic_DNA"/>
</dbReference>
<dbReference type="AlphaFoldDB" id="A0A6A4FT09"/>
<evidence type="ECO:0000313" key="6">
    <source>
        <dbReference type="Proteomes" id="UP000429607"/>
    </source>
</evidence>
<evidence type="ECO:0000259" key="2">
    <source>
        <dbReference type="PROSITE" id="PS51253"/>
    </source>
</evidence>
<name>A0A6A4FT09_9STRA</name>
<evidence type="ECO:0000313" key="4">
    <source>
        <dbReference type="EMBL" id="KAE9037823.1"/>
    </source>
</evidence>
<evidence type="ECO:0000313" key="3">
    <source>
        <dbReference type="EMBL" id="KAE9032826.1"/>
    </source>
</evidence>
<dbReference type="InterPro" id="IPR050863">
    <property type="entry name" value="CenT-Element_Derived"/>
</dbReference>